<evidence type="ECO:0000256" key="8">
    <source>
        <dbReference type="ARBA" id="ARBA00022490"/>
    </source>
</evidence>
<evidence type="ECO:0000256" key="17">
    <source>
        <dbReference type="ARBA" id="ARBA00075921"/>
    </source>
</evidence>
<comment type="similarity">
    <text evidence="5">Belongs to the cytochrome P450 family.</text>
</comment>
<dbReference type="FunFam" id="3.60.20.10:FF:000005">
    <property type="entry name" value="Proteasome subunit beta type-2"/>
    <property type="match status" value="1"/>
</dbReference>
<evidence type="ECO:0000256" key="10">
    <source>
        <dbReference type="ARBA" id="ARBA00022698"/>
    </source>
</evidence>
<dbReference type="PANTHER" id="PTHR24296">
    <property type="entry name" value="CYTOCHROME P450"/>
    <property type="match status" value="1"/>
</dbReference>
<dbReference type="Proteomes" id="UP000823749">
    <property type="component" value="Chromosome 12"/>
</dbReference>
<evidence type="ECO:0000256" key="19">
    <source>
        <dbReference type="SAM" id="MobiDB-lite"/>
    </source>
</evidence>
<dbReference type="GO" id="GO:0051603">
    <property type="term" value="P:proteolysis involved in protein catabolic process"/>
    <property type="evidence" value="ECO:0007669"/>
    <property type="project" value="InterPro"/>
</dbReference>
<dbReference type="Pfam" id="PF00227">
    <property type="entry name" value="Proteasome"/>
    <property type="match status" value="1"/>
</dbReference>
<dbReference type="CDD" id="cd03763">
    <property type="entry name" value="proteasome_beta_type_7"/>
    <property type="match status" value="1"/>
</dbReference>
<dbReference type="InterPro" id="IPR017972">
    <property type="entry name" value="Cyt_P450_CS"/>
</dbReference>
<name>A0AAV6HZV4_9ERIC</name>
<feature type="compositionally biased region" description="Low complexity" evidence="19">
    <location>
        <begin position="696"/>
        <end position="721"/>
    </location>
</feature>
<dbReference type="PROSITE" id="PS00086">
    <property type="entry name" value="CYTOCHROME_P450"/>
    <property type="match status" value="1"/>
</dbReference>
<dbReference type="GO" id="GO:0016705">
    <property type="term" value="F:oxidoreductase activity, acting on paired donors, with incorporation or reduction of molecular oxygen"/>
    <property type="evidence" value="ECO:0007669"/>
    <property type="project" value="InterPro"/>
</dbReference>
<keyword evidence="10" id="KW-0888">Threonine protease</keyword>
<sequence length="1023" mass="114647">MALALSMSSARLNFLEMKKMNIGVFEPSSSSSAKGRSLQPLHCTPLQQIEHQVEPQSMCEPCGGIGWLLCDFCKGQKTNVKSANNRIYRRCPSCKAKLTNQGPMLWPVMGIIPSLFFHFNHIHDWATKALIKTNGTFNYKGMWMGGSHGIITSDPLKIEYMLKTNFKNFPKGKYYRERFHDLLGDGIFNVDGESWKEQRKAAISKMHSTRFVEYSVQTVQALVHQKLLEVAENVVKLGNCIDLQELLLRFTFDNICIAAFGINPGCLSTDFPEVAFAKAFEEATELTLIRFMVPPFVWKPIKFFQLGFEKRLKEAVRVVHDFAEKTVRDRRVELSKSGSLENKTDLLSRLMESGKGQNSHFTDKLLMDFCISFILAGRDTSSVALAWFFWLIDKNPQVENRILYELNGIINQRKGKKEVDTIVFTGEELKTMVYLEAAISEALRLYPPVPIDFKEVTIDDFFADGTCVKKGARVIYSLFSMARMESVWGKDCLEFKPERWIKNGEFVTENQFRYPVFNAGPRLCVGKKFAYMQMKMVAASILLRYSVKVAEGQNAVPKLHHHHYSITTTTTPTTTSITPPPSTSTIPPPPLYHHHHQYHHYTTTTTPSPPPPVPSLHHHHHYYHSTTTTPPPHHHHHYFTTTLTTTLHIHHYHYHSTITTTPPPPPVPSLHHHHHSTTTSPPPAPPPLLHRHRHYSTTTTTTLTTTSITPPPSTSTSTTTTSRAIYCKMSQAAVDVPMKGGFNFDHCRRNEMLSNKGFKPPSFLKTGTTIVGLIFEVAHALTNALTNRNSQGHEDNNQDGVILGADTRATEGPIVADKNCEKIHYMAPNIYCCGAGTAADTEAVTDMVSSQLQLHRYHTSRESRVVTALSLLKSHLFSYQGHVSAALVLGGVDVTGPHLHTIYPHGSTDTLPFATMGSGSLAAMAVFESKYREGLTRDEGIKLVTEAICSGIFNDLGSGSNVDVCVITKGQTEYLRNLQSPNPRTYTNEKGYTFSKKTEVLLTKITPLKEMVEVIEGGDAMEE</sequence>
<feature type="region of interest" description="Disordered" evidence="19">
    <location>
        <begin position="656"/>
        <end position="721"/>
    </location>
</feature>
<dbReference type="InterPro" id="IPR001128">
    <property type="entry name" value="Cyt_P450"/>
</dbReference>
<evidence type="ECO:0000256" key="15">
    <source>
        <dbReference type="ARBA" id="ARBA00023004"/>
    </source>
</evidence>
<gene>
    <name evidence="20" type="ORF">RHGRI_034270</name>
</gene>
<dbReference type="SUPFAM" id="SSF56235">
    <property type="entry name" value="N-terminal nucleophile aminohydrolases (Ntn hydrolases)"/>
    <property type="match status" value="1"/>
</dbReference>
<dbReference type="InterPro" id="IPR036396">
    <property type="entry name" value="Cyt_P450_sf"/>
</dbReference>
<evidence type="ECO:0000256" key="1">
    <source>
        <dbReference type="ARBA" id="ARBA00001198"/>
    </source>
</evidence>
<comment type="subcellular location">
    <subcellularLocation>
        <location evidence="4">Nucleus</location>
    </subcellularLocation>
</comment>
<feature type="binding site" description="axial binding residue" evidence="18">
    <location>
        <position position="524"/>
    </location>
    <ligand>
        <name>heme</name>
        <dbReference type="ChEBI" id="CHEBI:30413"/>
    </ligand>
    <ligandPart>
        <name>Fe</name>
        <dbReference type="ChEBI" id="CHEBI:18248"/>
    </ligandPart>
</feature>
<evidence type="ECO:0000256" key="16">
    <source>
        <dbReference type="ARBA" id="ARBA00023242"/>
    </source>
</evidence>
<keyword evidence="8" id="KW-0963">Cytoplasm</keyword>
<keyword evidence="21" id="KW-1185">Reference proteome</keyword>
<comment type="cofactor">
    <cofactor evidence="2 18">
        <name>heme</name>
        <dbReference type="ChEBI" id="CHEBI:30413"/>
    </cofactor>
</comment>
<dbReference type="AlphaFoldDB" id="A0AAV6HZV4"/>
<keyword evidence="12" id="KW-0378">Hydrolase</keyword>
<accession>A0AAV6HZV4</accession>
<dbReference type="GO" id="GO:0006629">
    <property type="term" value="P:lipid metabolic process"/>
    <property type="evidence" value="ECO:0007669"/>
    <property type="project" value="UniProtKB-ARBA"/>
</dbReference>
<comment type="catalytic activity">
    <reaction evidence="1">
        <text>Cleavage of peptide bonds with very broad specificity.</text>
        <dbReference type="EC" id="3.4.25.1"/>
    </reaction>
</comment>
<evidence type="ECO:0000256" key="9">
    <source>
        <dbReference type="ARBA" id="ARBA00022670"/>
    </source>
</evidence>
<evidence type="ECO:0000256" key="2">
    <source>
        <dbReference type="ARBA" id="ARBA00001971"/>
    </source>
</evidence>
<dbReference type="InterPro" id="IPR029055">
    <property type="entry name" value="Ntn_hydrolases_N"/>
</dbReference>
<evidence type="ECO:0000256" key="11">
    <source>
        <dbReference type="ARBA" id="ARBA00022723"/>
    </source>
</evidence>
<reference evidence="20" key="1">
    <citation type="submission" date="2020-08" db="EMBL/GenBank/DDBJ databases">
        <title>Plant Genome Project.</title>
        <authorList>
            <person name="Zhang R.-G."/>
        </authorList>
    </citation>
    <scope>NUCLEOTIDE SEQUENCE</scope>
    <source>
        <strain evidence="20">WSP0</strain>
        <tissue evidence="20">Leaf</tissue>
    </source>
</reference>
<dbReference type="InterPro" id="IPR002401">
    <property type="entry name" value="Cyt_P450_E_grp-I"/>
</dbReference>
<evidence type="ECO:0000256" key="5">
    <source>
        <dbReference type="ARBA" id="ARBA00010617"/>
    </source>
</evidence>
<comment type="caution">
    <text evidence="20">The sequence shown here is derived from an EMBL/GenBank/DDBJ whole genome shotgun (WGS) entry which is preliminary data.</text>
</comment>
<proteinExistence type="inferred from homology"/>
<dbReference type="InterPro" id="IPR001353">
    <property type="entry name" value="Proteasome_sua/b"/>
</dbReference>
<comment type="subunit">
    <text evidence="6">Component of the 20S core complex of the 26S proteasome. The 26S proteasome is composed of a core protease (CP), known as the 20S proteasome, capped at one or both ends by the 19S regulatory particle (RP/PA700). The 20S proteasome core is composed of 28 subunits that are arranged in four stacked rings, resulting in a barrel-shaped structure. The two end rings are each formed by seven alpha subunits, and the two central rings are each formed by seven beta subunits. The catalytic chamber with the active sites is on the inside of the barrel.</text>
</comment>
<dbReference type="EMBL" id="JACTNZ010000012">
    <property type="protein sequence ID" value="KAG5521997.1"/>
    <property type="molecule type" value="Genomic_DNA"/>
</dbReference>
<evidence type="ECO:0000256" key="3">
    <source>
        <dbReference type="ARBA" id="ARBA00002000"/>
    </source>
</evidence>
<dbReference type="GO" id="GO:0005634">
    <property type="term" value="C:nucleus"/>
    <property type="evidence" value="ECO:0007669"/>
    <property type="project" value="UniProtKB-SubCell"/>
</dbReference>
<dbReference type="EC" id="3.4.25.1" evidence="7"/>
<evidence type="ECO:0000256" key="18">
    <source>
        <dbReference type="PIRSR" id="PIRSR602401-1"/>
    </source>
</evidence>
<dbReference type="GO" id="GO:0005839">
    <property type="term" value="C:proteasome core complex"/>
    <property type="evidence" value="ECO:0007669"/>
    <property type="project" value="InterPro"/>
</dbReference>
<dbReference type="PRINTS" id="PR00463">
    <property type="entry name" value="EP450I"/>
</dbReference>
<comment type="function">
    <text evidence="3">The proteasome is a multicatalytic proteinase complex which is characterized by its ability to cleave peptides with Arg, Phe, Tyr, Leu, and Glu adjacent to the leaving group at neutral or slightly basic pH. The proteasome has an ATP-dependent proteolytic activity.</text>
</comment>
<keyword evidence="15 18" id="KW-0408">Iron</keyword>
<evidence type="ECO:0000256" key="4">
    <source>
        <dbReference type="ARBA" id="ARBA00004123"/>
    </source>
</evidence>
<protein>
    <recommendedName>
        <fullName evidence="7">proteasome endopeptidase complex</fullName>
        <ecNumber evidence="7">3.4.25.1</ecNumber>
    </recommendedName>
    <alternativeName>
        <fullName evidence="17">Proteasome subunit beta type-2</fullName>
    </alternativeName>
</protein>
<keyword evidence="18" id="KW-0349">Heme</keyword>
<dbReference type="SUPFAM" id="SSF48264">
    <property type="entry name" value="Cytochrome P450"/>
    <property type="match status" value="1"/>
</dbReference>
<dbReference type="GO" id="GO:0004298">
    <property type="term" value="F:threonine-type endopeptidase activity"/>
    <property type="evidence" value="ECO:0007669"/>
    <property type="project" value="UniProtKB-KW"/>
</dbReference>
<dbReference type="GO" id="GO:0020037">
    <property type="term" value="F:heme binding"/>
    <property type="evidence" value="ECO:0007669"/>
    <property type="project" value="InterPro"/>
</dbReference>
<dbReference type="CDD" id="cd11064">
    <property type="entry name" value="CYP86A"/>
    <property type="match status" value="1"/>
</dbReference>
<dbReference type="Gene3D" id="1.10.630.10">
    <property type="entry name" value="Cytochrome P450"/>
    <property type="match status" value="1"/>
</dbReference>
<organism evidence="20 21">
    <name type="scientific">Rhododendron griersonianum</name>
    <dbReference type="NCBI Taxonomy" id="479676"/>
    <lineage>
        <taxon>Eukaryota</taxon>
        <taxon>Viridiplantae</taxon>
        <taxon>Streptophyta</taxon>
        <taxon>Embryophyta</taxon>
        <taxon>Tracheophyta</taxon>
        <taxon>Spermatophyta</taxon>
        <taxon>Magnoliopsida</taxon>
        <taxon>eudicotyledons</taxon>
        <taxon>Gunneridae</taxon>
        <taxon>Pentapetalae</taxon>
        <taxon>asterids</taxon>
        <taxon>Ericales</taxon>
        <taxon>Ericaceae</taxon>
        <taxon>Ericoideae</taxon>
        <taxon>Rhodoreae</taxon>
        <taxon>Rhododendron</taxon>
    </lineage>
</organism>
<dbReference type="GO" id="GO:0005506">
    <property type="term" value="F:iron ion binding"/>
    <property type="evidence" value="ECO:0007669"/>
    <property type="project" value="InterPro"/>
</dbReference>
<dbReference type="Gene3D" id="3.60.20.10">
    <property type="entry name" value="Glutamine Phosphoribosylpyrophosphate, subunit 1, domain 1"/>
    <property type="match status" value="1"/>
</dbReference>
<dbReference type="PRINTS" id="PR00385">
    <property type="entry name" value="P450"/>
</dbReference>
<dbReference type="Pfam" id="PF00067">
    <property type="entry name" value="p450"/>
    <property type="match status" value="1"/>
</dbReference>
<dbReference type="GO" id="GO:0004497">
    <property type="term" value="F:monooxygenase activity"/>
    <property type="evidence" value="ECO:0007669"/>
    <property type="project" value="InterPro"/>
</dbReference>
<evidence type="ECO:0000256" key="14">
    <source>
        <dbReference type="ARBA" id="ARBA00023002"/>
    </source>
</evidence>
<evidence type="ECO:0000256" key="7">
    <source>
        <dbReference type="ARBA" id="ARBA00012039"/>
    </source>
</evidence>
<evidence type="ECO:0000256" key="6">
    <source>
        <dbReference type="ARBA" id="ARBA00011517"/>
    </source>
</evidence>
<dbReference type="PROSITE" id="PS51476">
    <property type="entry name" value="PROTEASOME_BETA_2"/>
    <property type="match status" value="1"/>
</dbReference>
<dbReference type="InterPro" id="IPR023333">
    <property type="entry name" value="Proteasome_suB-type"/>
</dbReference>
<keyword evidence="16" id="KW-0539">Nucleus</keyword>
<keyword evidence="11 18" id="KW-0479">Metal-binding</keyword>
<keyword evidence="14" id="KW-0560">Oxidoreductase</keyword>
<evidence type="ECO:0000313" key="21">
    <source>
        <dbReference type="Proteomes" id="UP000823749"/>
    </source>
</evidence>
<evidence type="ECO:0000313" key="20">
    <source>
        <dbReference type="EMBL" id="KAG5521997.1"/>
    </source>
</evidence>
<evidence type="ECO:0000256" key="12">
    <source>
        <dbReference type="ARBA" id="ARBA00022801"/>
    </source>
</evidence>
<keyword evidence="13" id="KW-0647">Proteasome</keyword>
<keyword evidence="9" id="KW-0645">Protease</keyword>
<evidence type="ECO:0000256" key="13">
    <source>
        <dbReference type="ARBA" id="ARBA00022942"/>
    </source>
</evidence>